<accession>A0ABW0CA08</accession>
<protein>
    <submittedName>
        <fullName evidence="1">Uncharacterized protein</fullName>
    </submittedName>
</protein>
<name>A0ABW0CA08_9FLAO</name>
<gene>
    <name evidence="1" type="ORF">ACFPH8_12120</name>
</gene>
<evidence type="ECO:0000313" key="2">
    <source>
        <dbReference type="Proteomes" id="UP001596162"/>
    </source>
</evidence>
<evidence type="ECO:0000313" key="1">
    <source>
        <dbReference type="EMBL" id="MFC5196079.1"/>
    </source>
</evidence>
<sequence length="575" mass="64525">MKQFKTLFCLIFLTALFNCEQDDFIETDNQNATQSQFKVTNVNKEFVFSNTSISNKLNAINSNTNEPINLEYSREVHNEEHGFTVETENVKFVENTVTGFHSYNFDLKRDNPENDKIENLVFHLNASGTYDAFIVKYGFTKAEYETLDLALLNSLSTKYTAISFDELDFVIESNKMMYFICTETWLWLDSVDHSGQLHGAPRNGVCKVSGCNYRESGYVLQSSSCVATTGTGNPNNNGPTNTPNEGPNGYGTGSNPFVSAPNYTQPWENVQKCMNGFNQPNTMDNTVMDLIMIDWLKANKHKAGKIQNFLGESGCSEEAQEIMLDVTSIMIANPNMDFEEALEQYFMNNPDIFIEQLTISQDSPHPINNLNDYLNCFDDGKPVQNYGYVLYVDQPVDGTRNVFNYYNQTPGHTFFTLFKNNMDGTSVNLTIGFYPEGNDYKDLGNWDGPGIFQDNGYPGDEHEYDIYITFDDISITQFNGIINDIQLIANSDYDLDDNNCTNVAHNLAVNNLGFNMTPSTSDIPILPGAGSCINPGDYGEDLREMMHNSNNPYSSNIGIPIDNYNDAITSSGACN</sequence>
<proteinExistence type="predicted"/>
<organism evidence="1 2">
    <name type="scientific">Bizionia hallyeonensis</name>
    <dbReference type="NCBI Taxonomy" id="1123757"/>
    <lineage>
        <taxon>Bacteria</taxon>
        <taxon>Pseudomonadati</taxon>
        <taxon>Bacteroidota</taxon>
        <taxon>Flavobacteriia</taxon>
        <taxon>Flavobacteriales</taxon>
        <taxon>Flavobacteriaceae</taxon>
        <taxon>Bizionia</taxon>
    </lineage>
</organism>
<reference evidence="2" key="1">
    <citation type="journal article" date="2019" name="Int. J. Syst. Evol. Microbiol.">
        <title>The Global Catalogue of Microorganisms (GCM) 10K type strain sequencing project: providing services to taxonomists for standard genome sequencing and annotation.</title>
        <authorList>
            <consortium name="The Broad Institute Genomics Platform"/>
            <consortium name="The Broad Institute Genome Sequencing Center for Infectious Disease"/>
            <person name="Wu L."/>
            <person name="Ma J."/>
        </authorList>
    </citation>
    <scope>NUCLEOTIDE SEQUENCE [LARGE SCALE GENOMIC DNA]</scope>
    <source>
        <strain evidence="2">JCM 17978</strain>
    </source>
</reference>
<comment type="caution">
    <text evidence="1">The sequence shown here is derived from an EMBL/GenBank/DDBJ whole genome shotgun (WGS) entry which is preliminary data.</text>
</comment>
<dbReference type="EMBL" id="JBHSLA010000005">
    <property type="protein sequence ID" value="MFC5196079.1"/>
    <property type="molecule type" value="Genomic_DNA"/>
</dbReference>
<dbReference type="RefSeq" id="WP_376861291.1">
    <property type="nucleotide sequence ID" value="NZ_JBHSLA010000005.1"/>
</dbReference>
<keyword evidence="2" id="KW-1185">Reference proteome</keyword>
<dbReference type="Proteomes" id="UP001596162">
    <property type="component" value="Unassembled WGS sequence"/>
</dbReference>